<dbReference type="PANTHER" id="PTHR47979">
    <property type="entry name" value="DRAB11-RELATED"/>
    <property type="match status" value="1"/>
</dbReference>
<dbReference type="GO" id="GO:0003924">
    <property type="term" value="F:GTPase activity"/>
    <property type="evidence" value="ECO:0007669"/>
    <property type="project" value="InterPro"/>
</dbReference>
<evidence type="ECO:0000256" key="5">
    <source>
        <dbReference type="ARBA" id="ARBA00023136"/>
    </source>
</evidence>
<dbReference type="SMART" id="SM00355">
    <property type="entry name" value="ZnF_C2H2"/>
    <property type="match status" value="15"/>
</dbReference>
<feature type="compositionally biased region" description="Polar residues" evidence="9">
    <location>
        <begin position="899"/>
        <end position="909"/>
    </location>
</feature>
<dbReference type="Proteomes" id="UP000677054">
    <property type="component" value="Unassembled WGS sequence"/>
</dbReference>
<evidence type="ECO:0000256" key="2">
    <source>
        <dbReference type="ARBA" id="ARBA00006270"/>
    </source>
</evidence>
<feature type="region of interest" description="Disordered" evidence="9">
    <location>
        <begin position="218"/>
        <end position="241"/>
    </location>
</feature>
<dbReference type="EMBL" id="CAJPEV010001645">
    <property type="protein sequence ID" value="CAG0893673.1"/>
    <property type="molecule type" value="Genomic_DNA"/>
</dbReference>
<feature type="compositionally biased region" description="Basic and acidic residues" evidence="9">
    <location>
        <begin position="401"/>
        <end position="411"/>
    </location>
</feature>
<dbReference type="SMART" id="SM00175">
    <property type="entry name" value="RAB"/>
    <property type="match status" value="1"/>
</dbReference>
<dbReference type="GO" id="GO:0016020">
    <property type="term" value="C:membrane"/>
    <property type="evidence" value="ECO:0007669"/>
    <property type="project" value="UniProtKB-SubCell"/>
</dbReference>
<reference evidence="11" key="1">
    <citation type="submission" date="2020-11" db="EMBL/GenBank/DDBJ databases">
        <authorList>
            <person name="Tran Van P."/>
        </authorList>
    </citation>
    <scope>NUCLEOTIDE SEQUENCE</scope>
</reference>
<keyword evidence="3" id="KW-0547">Nucleotide-binding</keyword>
<dbReference type="PROSITE" id="PS50157">
    <property type="entry name" value="ZINC_FINGER_C2H2_2"/>
    <property type="match status" value="2"/>
</dbReference>
<accession>A0A7R9A684</accession>
<keyword evidence="8" id="KW-0863">Zinc-finger</keyword>
<dbReference type="NCBIfam" id="TIGR00231">
    <property type="entry name" value="small_GTP"/>
    <property type="match status" value="1"/>
</dbReference>
<comment type="similarity">
    <text evidence="2">Belongs to the small GTPase superfamily. Rab family.</text>
</comment>
<dbReference type="SMART" id="SM00176">
    <property type="entry name" value="RAN"/>
    <property type="match status" value="1"/>
</dbReference>
<evidence type="ECO:0000313" key="12">
    <source>
        <dbReference type="Proteomes" id="UP000677054"/>
    </source>
</evidence>
<dbReference type="InterPro" id="IPR005225">
    <property type="entry name" value="Small_GTP-bd"/>
</dbReference>
<evidence type="ECO:0000256" key="8">
    <source>
        <dbReference type="PROSITE-ProRule" id="PRU00042"/>
    </source>
</evidence>
<keyword evidence="8" id="KW-0479">Metal-binding</keyword>
<keyword evidence="6" id="KW-0449">Lipoprotein</keyword>
<evidence type="ECO:0000313" key="11">
    <source>
        <dbReference type="EMBL" id="CAD7247950.1"/>
    </source>
</evidence>
<evidence type="ECO:0000256" key="1">
    <source>
        <dbReference type="ARBA" id="ARBA00004635"/>
    </source>
</evidence>
<comment type="subcellular location">
    <subcellularLocation>
        <location evidence="1">Membrane</location>
        <topology evidence="1">Lipid-anchor</topology>
    </subcellularLocation>
</comment>
<evidence type="ECO:0000259" key="10">
    <source>
        <dbReference type="PROSITE" id="PS50157"/>
    </source>
</evidence>
<gene>
    <name evidence="11" type="ORF">DSTB1V02_LOCUS7774</name>
</gene>
<evidence type="ECO:0000256" key="4">
    <source>
        <dbReference type="ARBA" id="ARBA00023134"/>
    </source>
</evidence>
<feature type="compositionally biased region" description="Polar residues" evidence="9">
    <location>
        <begin position="412"/>
        <end position="430"/>
    </location>
</feature>
<evidence type="ECO:0000256" key="3">
    <source>
        <dbReference type="ARBA" id="ARBA00022741"/>
    </source>
</evidence>
<dbReference type="FunFam" id="3.40.50.300:FF:000274">
    <property type="entry name" value="ras-related protein RABA5a"/>
    <property type="match status" value="1"/>
</dbReference>
<dbReference type="EMBL" id="LR901162">
    <property type="protein sequence ID" value="CAD7247950.1"/>
    <property type="molecule type" value="Genomic_DNA"/>
</dbReference>
<keyword evidence="8" id="KW-0862">Zinc</keyword>
<dbReference type="InterPro" id="IPR027417">
    <property type="entry name" value="P-loop_NTPase"/>
</dbReference>
<dbReference type="SMART" id="SM00173">
    <property type="entry name" value="RAS"/>
    <property type="match status" value="1"/>
</dbReference>
<dbReference type="PROSITE" id="PS00028">
    <property type="entry name" value="ZINC_FINGER_C2H2_1"/>
    <property type="match status" value="1"/>
</dbReference>
<dbReference type="PROSITE" id="PS51421">
    <property type="entry name" value="RAS"/>
    <property type="match status" value="1"/>
</dbReference>
<dbReference type="InterPro" id="IPR013087">
    <property type="entry name" value="Znf_C2H2_type"/>
</dbReference>
<evidence type="ECO:0000256" key="6">
    <source>
        <dbReference type="ARBA" id="ARBA00023288"/>
    </source>
</evidence>
<keyword evidence="4" id="KW-0342">GTP-binding</keyword>
<dbReference type="SUPFAM" id="SSF52540">
    <property type="entry name" value="P-loop containing nucleoside triphosphate hydrolases"/>
    <property type="match status" value="1"/>
</dbReference>
<dbReference type="SMART" id="SM00174">
    <property type="entry name" value="RHO"/>
    <property type="match status" value="1"/>
</dbReference>
<dbReference type="Pfam" id="PF00071">
    <property type="entry name" value="Ras"/>
    <property type="match status" value="1"/>
</dbReference>
<sequence length="1288" mass="144868">MMESMRLERGLDPVTNKSHSNEVEVILDAKIKMPDSSPKLGKPRKKELSGKDLYLCPVYKCGLACETICDLKDHIEMCDNLRYNRPHRCLHCGKGFSKGLERLRAAVRHILVHGMRPYHCSLCKFKGATVNTVQAHMVSQHKVHVRKEDFKPRNPLEQDEEKIIYVPLGKQENHILNNHIKKKVISLPVQLKIPPVNNCDFSNESGKLQIVADKSPIAKPESNLEESSEEARTPDGSASLEKSVKRGLRGMDLYLCPVYKCSFVCDTFQKLKDHAEICDNRRYNQGHRCSHCGKQFAIGQERLRAAIHHIRVHGVPQYYCNRCDFKAASILAVQAHTLSKHKVRTQKKDFEPLNPLEQDEEKIIYVPKKRQGRHSQNSSEEKGPKVKKFAPAMTSMPPKTVKSESHTHETDPSCNDNVPKSPSPIPSRSANLKKASKRGLRGTDLYLCPVFKCSFKCNTFGDLEAHSRACDNLLYSEPHQCPHCEREFGLGRVKLRTAVRHIRSHGVLRYHCTLCSFKGPTIQASQAHMMAKHRDHIQITDFELMNSMEQDEEKIIHFPRKRPRSGLSSDLSLHQDNTKVSSGVLNGPTASSLVDSSDIMQKKRPGIKSHLMECPFCNQSVKSTSVQQHMMRHTFPWACGHCGQNFRMRKSAMVHNRDDHPDLDPFFVQDHQVTVDALRTFYQHQGMEEFKFSGVTFKCSQTIDSVRLQTVTDESHSNVIVSSLDSQIMMLDASIGSERLRIRGLSGKELYLCPAYGCSLAFDNFCDLKTHIEICDSRHHNRPHHCPHCGKEFATGMQRLRAAIQHVQVHGVLRYLCSLCDFKAATINFVQAHMLAKHKVHVRRKEFVPVDPLEQDEEKIIYVPRNRRGIAPFQDLSEEMPSKMEINQGESCVPPMESEQLQRTTSESDASPGESLLNQSALQTPSSTPNNSGSSNSRRKRGLSGKDLYVCPVCKCGHTFDTFRDLEDHARICCNLSLDEPHRCPHCGKAFDRGQKTLRVAVEHIRSLLGLFDASEGLVSALSEESIVGLPGAAKKLPLDIARGLKFVEDLVHSNPVDVRGLGNLSGGLPSVDGKTIKAQIWDTAGQERYRAITSAYYRGAVGALLVYDIAKHITYENVERWLKELRDHADQNIVIMLVGNKSDLRHLRAVPTDEAKAFAEKHGLSFIETSALDSTNVETAFVNILTEIYHIVSKKQMKDPMDDESPSANARPLMLDPPENSDLQIYRIVSSKQVRDGPEDEAPVCVPLYFYSSPFYATEIGDMRSGGLTLTPVLCGAIPAADVLILN</sequence>
<dbReference type="PRINTS" id="PR00449">
    <property type="entry name" value="RASTRNSFRMNG"/>
</dbReference>
<feature type="non-terminal residue" evidence="11">
    <location>
        <position position="1288"/>
    </location>
</feature>
<keyword evidence="5" id="KW-0472">Membrane</keyword>
<feature type="region of interest" description="Disordered" evidence="9">
    <location>
        <begin position="888"/>
        <end position="942"/>
    </location>
</feature>
<proteinExistence type="inferred from homology"/>
<feature type="region of interest" description="Disordered" evidence="9">
    <location>
        <begin position="361"/>
        <end position="436"/>
    </location>
</feature>
<dbReference type="GO" id="GO:0005525">
    <property type="term" value="F:GTP binding"/>
    <property type="evidence" value="ECO:0007669"/>
    <property type="project" value="UniProtKB-KW"/>
</dbReference>
<keyword evidence="7" id="KW-0636">Prenylation</keyword>
<dbReference type="InterPro" id="IPR050209">
    <property type="entry name" value="Rab_GTPases_membrane_traffic"/>
</dbReference>
<dbReference type="Gene3D" id="3.40.50.300">
    <property type="entry name" value="P-loop containing nucleotide triphosphate hydrolases"/>
    <property type="match status" value="1"/>
</dbReference>
<dbReference type="Gene3D" id="3.30.160.60">
    <property type="entry name" value="Classic Zinc Finger"/>
    <property type="match status" value="4"/>
</dbReference>
<dbReference type="CDD" id="cd01868">
    <property type="entry name" value="Rab11_like"/>
    <property type="match status" value="1"/>
</dbReference>
<dbReference type="PROSITE" id="PS51419">
    <property type="entry name" value="RAB"/>
    <property type="match status" value="1"/>
</dbReference>
<feature type="domain" description="C2H2-type" evidence="10">
    <location>
        <begin position="637"/>
        <end position="665"/>
    </location>
</feature>
<dbReference type="GO" id="GO:0008270">
    <property type="term" value="F:zinc ion binding"/>
    <property type="evidence" value="ECO:0007669"/>
    <property type="project" value="UniProtKB-KW"/>
</dbReference>
<name>A0A7R9A684_9CRUS</name>
<dbReference type="InterPro" id="IPR001806">
    <property type="entry name" value="Small_GTPase"/>
</dbReference>
<feature type="domain" description="C2H2-type" evidence="10">
    <location>
        <begin position="949"/>
        <end position="981"/>
    </location>
</feature>
<evidence type="ECO:0000256" key="7">
    <source>
        <dbReference type="ARBA" id="ARBA00023289"/>
    </source>
</evidence>
<feature type="compositionally biased region" description="Low complexity" evidence="9">
    <location>
        <begin position="924"/>
        <end position="936"/>
    </location>
</feature>
<organism evidence="11">
    <name type="scientific">Darwinula stevensoni</name>
    <dbReference type="NCBI Taxonomy" id="69355"/>
    <lineage>
        <taxon>Eukaryota</taxon>
        <taxon>Metazoa</taxon>
        <taxon>Ecdysozoa</taxon>
        <taxon>Arthropoda</taxon>
        <taxon>Crustacea</taxon>
        <taxon>Oligostraca</taxon>
        <taxon>Ostracoda</taxon>
        <taxon>Podocopa</taxon>
        <taxon>Podocopida</taxon>
        <taxon>Darwinulocopina</taxon>
        <taxon>Darwinuloidea</taxon>
        <taxon>Darwinulidae</taxon>
        <taxon>Darwinula</taxon>
    </lineage>
</organism>
<evidence type="ECO:0000256" key="9">
    <source>
        <dbReference type="SAM" id="MobiDB-lite"/>
    </source>
</evidence>
<keyword evidence="12" id="KW-1185">Reference proteome</keyword>
<protein>
    <recommendedName>
        <fullName evidence="10">C2H2-type domain-containing protein</fullName>
    </recommendedName>
</protein>